<gene>
    <name evidence="1" type="ORF">O6P43_017012</name>
</gene>
<organism evidence="1 2">
    <name type="scientific">Quillaja saponaria</name>
    <name type="common">Soap bark tree</name>
    <dbReference type="NCBI Taxonomy" id="32244"/>
    <lineage>
        <taxon>Eukaryota</taxon>
        <taxon>Viridiplantae</taxon>
        <taxon>Streptophyta</taxon>
        <taxon>Embryophyta</taxon>
        <taxon>Tracheophyta</taxon>
        <taxon>Spermatophyta</taxon>
        <taxon>Magnoliopsida</taxon>
        <taxon>eudicotyledons</taxon>
        <taxon>Gunneridae</taxon>
        <taxon>Pentapetalae</taxon>
        <taxon>rosids</taxon>
        <taxon>fabids</taxon>
        <taxon>Fabales</taxon>
        <taxon>Quillajaceae</taxon>
        <taxon>Quillaja</taxon>
    </lineage>
</organism>
<evidence type="ECO:0000313" key="1">
    <source>
        <dbReference type="EMBL" id="KAJ7961696.1"/>
    </source>
</evidence>
<proteinExistence type="predicted"/>
<keyword evidence="2" id="KW-1185">Reference proteome</keyword>
<reference evidence="1" key="1">
    <citation type="journal article" date="2023" name="Science">
        <title>Elucidation of the pathway for biosynthesis of saponin adjuvants from the soapbark tree.</title>
        <authorList>
            <person name="Reed J."/>
            <person name="Orme A."/>
            <person name="El-Demerdash A."/>
            <person name="Owen C."/>
            <person name="Martin L.B.B."/>
            <person name="Misra R.C."/>
            <person name="Kikuchi S."/>
            <person name="Rejzek M."/>
            <person name="Martin A.C."/>
            <person name="Harkess A."/>
            <person name="Leebens-Mack J."/>
            <person name="Louveau T."/>
            <person name="Stephenson M.J."/>
            <person name="Osbourn A."/>
        </authorList>
    </citation>
    <scope>NUCLEOTIDE SEQUENCE</scope>
    <source>
        <strain evidence="1">S10</strain>
    </source>
</reference>
<name>A0AAD7LQN6_QUISA</name>
<evidence type="ECO:0000313" key="2">
    <source>
        <dbReference type="Proteomes" id="UP001163823"/>
    </source>
</evidence>
<dbReference type="KEGG" id="qsa:O6P43_017012"/>
<comment type="caution">
    <text evidence="1">The sequence shown here is derived from an EMBL/GenBank/DDBJ whole genome shotgun (WGS) entry which is preliminary data.</text>
</comment>
<sequence>MFLSMKQSIANRPISAIITTDNTLSVQFIPFKKVSNNRKQYVVGTTLLVTYKDRVPTKYGDDLSAKPRIDTKE</sequence>
<dbReference type="Proteomes" id="UP001163823">
    <property type="component" value="Chromosome 7"/>
</dbReference>
<accession>A0AAD7LQN6</accession>
<dbReference type="AlphaFoldDB" id="A0AAD7LQN6"/>
<dbReference type="EMBL" id="JARAOO010000007">
    <property type="protein sequence ID" value="KAJ7961696.1"/>
    <property type="molecule type" value="Genomic_DNA"/>
</dbReference>
<protein>
    <submittedName>
        <fullName evidence="1">Uncharacterized protein</fullName>
    </submittedName>
</protein>